<comment type="catalytic activity">
    <reaction evidence="7 9 10">
        <text>2-(2-carboxy-4-methylthiazol-5-yl)ethyl phosphate + 4-amino-2-methyl-5-(diphosphooxymethyl)pyrimidine + 2 H(+) = thiamine phosphate + CO2 + diphosphate</text>
        <dbReference type="Rhea" id="RHEA:47848"/>
        <dbReference type="ChEBI" id="CHEBI:15378"/>
        <dbReference type="ChEBI" id="CHEBI:16526"/>
        <dbReference type="ChEBI" id="CHEBI:33019"/>
        <dbReference type="ChEBI" id="CHEBI:37575"/>
        <dbReference type="ChEBI" id="CHEBI:57841"/>
        <dbReference type="ChEBI" id="CHEBI:62890"/>
        <dbReference type="EC" id="2.5.1.3"/>
    </reaction>
</comment>
<keyword evidence="4 9" id="KW-0460">Magnesium</keyword>
<feature type="binding site" evidence="9">
    <location>
        <begin position="185"/>
        <end position="186"/>
    </location>
    <ligand>
        <name>2-[(2R,5Z)-2-carboxy-4-methylthiazol-5(2H)-ylidene]ethyl phosphate</name>
        <dbReference type="ChEBI" id="CHEBI:62899"/>
    </ligand>
</feature>
<keyword evidence="3 9" id="KW-0479">Metal-binding</keyword>
<dbReference type="GO" id="GO:0009229">
    <property type="term" value="P:thiamine diphosphate biosynthetic process"/>
    <property type="evidence" value="ECO:0007669"/>
    <property type="project" value="UniProtKB-UniRule"/>
</dbReference>
<gene>
    <name evidence="9" type="primary">thiE</name>
    <name evidence="13" type="ORF">SAMN02745116_00525</name>
</gene>
<evidence type="ECO:0000313" key="14">
    <source>
        <dbReference type="Proteomes" id="UP000190328"/>
    </source>
</evidence>
<dbReference type="OrthoDB" id="9812206at2"/>
<feature type="binding site" evidence="9">
    <location>
        <position position="165"/>
    </location>
    <ligand>
        <name>2-[(2R,5Z)-2-carboxy-4-methylthiazol-5(2H)-ylidene]ethyl phosphate</name>
        <dbReference type="ChEBI" id="CHEBI:62899"/>
    </ligand>
</feature>
<comment type="catalytic activity">
    <reaction evidence="6 9 10">
        <text>4-methyl-5-(2-phosphooxyethyl)-thiazole + 4-amino-2-methyl-5-(diphosphooxymethyl)pyrimidine + H(+) = thiamine phosphate + diphosphate</text>
        <dbReference type="Rhea" id="RHEA:22328"/>
        <dbReference type="ChEBI" id="CHEBI:15378"/>
        <dbReference type="ChEBI" id="CHEBI:33019"/>
        <dbReference type="ChEBI" id="CHEBI:37575"/>
        <dbReference type="ChEBI" id="CHEBI:57841"/>
        <dbReference type="ChEBI" id="CHEBI:58296"/>
        <dbReference type="EC" id="2.5.1.3"/>
    </reaction>
</comment>
<dbReference type="InterPro" id="IPR034291">
    <property type="entry name" value="TMP_synthase"/>
</dbReference>
<dbReference type="EMBL" id="FUXI01000004">
    <property type="protein sequence ID" value="SJZ49322.1"/>
    <property type="molecule type" value="Genomic_DNA"/>
</dbReference>
<dbReference type="PANTHER" id="PTHR20857:SF23">
    <property type="entry name" value="THIAMINE BIOSYNTHETIC BIFUNCTIONAL ENZYME"/>
    <property type="match status" value="1"/>
</dbReference>
<proteinExistence type="inferred from homology"/>
<dbReference type="GO" id="GO:0005737">
    <property type="term" value="C:cytoplasm"/>
    <property type="evidence" value="ECO:0007669"/>
    <property type="project" value="TreeGrafter"/>
</dbReference>
<feature type="binding site" evidence="9">
    <location>
        <begin position="135"/>
        <end position="137"/>
    </location>
    <ligand>
        <name>2-[(2R,5Z)-2-carboxy-4-methylthiazol-5(2H)-ylidene]ethyl phosphate</name>
        <dbReference type="ChEBI" id="CHEBI:62899"/>
    </ligand>
</feature>
<dbReference type="SUPFAM" id="SSF51391">
    <property type="entry name" value="Thiamin phosphate synthase"/>
    <property type="match status" value="1"/>
</dbReference>
<feature type="binding site" evidence="9">
    <location>
        <position position="138"/>
    </location>
    <ligand>
        <name>4-amino-2-methyl-5-(diphosphooxymethyl)pyrimidine</name>
        <dbReference type="ChEBI" id="CHEBI:57841"/>
    </ligand>
</feature>
<dbReference type="STRING" id="263852.SAMN02745116_00525"/>
<dbReference type="Proteomes" id="UP000190328">
    <property type="component" value="Unassembled WGS sequence"/>
</dbReference>
<dbReference type="AlphaFoldDB" id="A0A1T4L3K8"/>
<evidence type="ECO:0000313" key="13">
    <source>
        <dbReference type="EMBL" id="SJZ49322.1"/>
    </source>
</evidence>
<accession>A0A1T4L3K8</accession>
<dbReference type="EC" id="2.5.1.3" evidence="9"/>
<evidence type="ECO:0000256" key="3">
    <source>
        <dbReference type="ARBA" id="ARBA00022723"/>
    </source>
</evidence>
<dbReference type="FunFam" id="3.20.20.70:FF:000096">
    <property type="entry name" value="Thiamine-phosphate synthase"/>
    <property type="match status" value="1"/>
</dbReference>
<dbReference type="GO" id="GO:0004789">
    <property type="term" value="F:thiamine-phosphate diphosphorylase activity"/>
    <property type="evidence" value="ECO:0007669"/>
    <property type="project" value="UniProtKB-UniRule"/>
</dbReference>
<evidence type="ECO:0000256" key="10">
    <source>
        <dbReference type="RuleBase" id="RU003826"/>
    </source>
</evidence>
<reference evidence="13 14" key="1">
    <citation type="submission" date="2017-02" db="EMBL/GenBank/DDBJ databases">
        <authorList>
            <person name="Peterson S.W."/>
        </authorList>
    </citation>
    <scope>NUCLEOTIDE SEQUENCE [LARGE SCALE GENOMIC DNA]</scope>
    <source>
        <strain evidence="13 14">ATCC BAA-1030</strain>
    </source>
</reference>
<dbReference type="CDD" id="cd00564">
    <property type="entry name" value="TMP_TenI"/>
    <property type="match status" value="1"/>
</dbReference>
<evidence type="ECO:0000256" key="6">
    <source>
        <dbReference type="ARBA" id="ARBA00047334"/>
    </source>
</evidence>
<feature type="binding site" evidence="9">
    <location>
        <position position="109"/>
    </location>
    <ligand>
        <name>4-amino-2-methyl-5-(diphosphooxymethyl)pyrimidine</name>
        <dbReference type="ChEBI" id="CHEBI:57841"/>
    </ligand>
</feature>
<sequence length="218" mass="23460">MKTIDYSLYLVTDRSIMSTQTIEEAVEKAILGGVSVVQLREKNLSTEKFITLAKSIHAICQAYQVPLIINDNLEVMQKVNAEGLHIGQDDLDVKSARAKIGQGKILGVSAQTLKQAQMAEADGADYLGVGAMVATETKKDARIVTKEELSAISQAVNIPVVAIGGVNLENISTFKNAGADGFAIVSAILKEKDIQSITKKLKQKIGEEHGHSRIISTK</sequence>
<comment type="similarity">
    <text evidence="9 10">Belongs to the thiamine-phosphate synthase family.</text>
</comment>
<protein>
    <recommendedName>
        <fullName evidence="9">Thiamine-phosphate synthase</fullName>
        <shortName evidence="9">TP synthase</shortName>
        <shortName evidence="9">TPS</shortName>
        <ecNumber evidence="9">2.5.1.3</ecNumber>
    </recommendedName>
    <alternativeName>
        <fullName evidence="9">Thiamine-phosphate pyrophosphorylase</fullName>
        <shortName evidence="9">TMP pyrophosphorylase</shortName>
        <shortName evidence="9">TMP-PPase</shortName>
    </alternativeName>
</protein>
<evidence type="ECO:0000256" key="8">
    <source>
        <dbReference type="ARBA" id="ARBA00047883"/>
    </source>
</evidence>
<feature type="domain" description="Thiamine phosphate synthase/TenI" evidence="12">
    <location>
        <begin position="8"/>
        <end position="188"/>
    </location>
</feature>
<dbReference type="Pfam" id="PF02581">
    <property type="entry name" value="TMP-TENI"/>
    <property type="match status" value="1"/>
</dbReference>
<feature type="binding site" evidence="9">
    <location>
        <position position="70"/>
    </location>
    <ligand>
        <name>4-amino-2-methyl-5-(diphosphooxymethyl)pyrimidine</name>
        <dbReference type="ChEBI" id="CHEBI:57841"/>
    </ligand>
</feature>
<comment type="function">
    <text evidence="9">Condenses 4-methyl-5-(beta-hydroxyethyl)thiazole monophosphate (THZ-P) and 2-methyl-4-amino-5-hydroxymethyl pyrimidine pyrophosphate (HMP-PP) to form thiamine monophosphate (TMP).</text>
</comment>
<evidence type="ECO:0000256" key="11">
    <source>
        <dbReference type="RuleBase" id="RU004253"/>
    </source>
</evidence>
<dbReference type="InterPro" id="IPR013785">
    <property type="entry name" value="Aldolase_TIM"/>
</dbReference>
<dbReference type="GO" id="GO:0000287">
    <property type="term" value="F:magnesium ion binding"/>
    <property type="evidence" value="ECO:0007669"/>
    <property type="project" value="UniProtKB-UniRule"/>
</dbReference>
<keyword evidence="14" id="KW-1185">Reference proteome</keyword>
<organism evidence="13 14">
    <name type="scientific">Pilibacter termitis</name>
    <dbReference type="NCBI Taxonomy" id="263852"/>
    <lineage>
        <taxon>Bacteria</taxon>
        <taxon>Bacillati</taxon>
        <taxon>Bacillota</taxon>
        <taxon>Bacilli</taxon>
        <taxon>Lactobacillales</taxon>
        <taxon>Enterococcaceae</taxon>
        <taxon>Pilibacter</taxon>
    </lineage>
</organism>
<feature type="binding site" evidence="9">
    <location>
        <position position="71"/>
    </location>
    <ligand>
        <name>Mg(2+)</name>
        <dbReference type="ChEBI" id="CHEBI:18420"/>
    </ligand>
</feature>
<name>A0A1T4L3K8_9ENTE</name>
<evidence type="ECO:0000259" key="12">
    <source>
        <dbReference type="Pfam" id="PF02581"/>
    </source>
</evidence>
<dbReference type="GO" id="GO:0009228">
    <property type="term" value="P:thiamine biosynthetic process"/>
    <property type="evidence" value="ECO:0007669"/>
    <property type="project" value="UniProtKB-KW"/>
</dbReference>
<evidence type="ECO:0000256" key="1">
    <source>
        <dbReference type="ARBA" id="ARBA00005165"/>
    </source>
</evidence>
<dbReference type="NCBIfam" id="TIGR00693">
    <property type="entry name" value="thiE"/>
    <property type="match status" value="1"/>
</dbReference>
<keyword evidence="5 9" id="KW-0784">Thiamine biosynthesis</keyword>
<feature type="binding site" evidence="9">
    <location>
        <position position="90"/>
    </location>
    <ligand>
        <name>Mg(2+)</name>
        <dbReference type="ChEBI" id="CHEBI:18420"/>
    </ligand>
</feature>
<evidence type="ECO:0000256" key="5">
    <source>
        <dbReference type="ARBA" id="ARBA00022977"/>
    </source>
</evidence>
<keyword evidence="2 9" id="KW-0808">Transferase</keyword>
<feature type="binding site" evidence="9">
    <location>
        <begin position="38"/>
        <end position="42"/>
    </location>
    <ligand>
        <name>4-amino-2-methyl-5-(diphosphooxymethyl)pyrimidine</name>
        <dbReference type="ChEBI" id="CHEBI:57841"/>
    </ligand>
</feature>
<comment type="cofactor">
    <cofactor evidence="9">
        <name>Mg(2+)</name>
        <dbReference type="ChEBI" id="CHEBI:18420"/>
    </cofactor>
    <text evidence="9">Binds 1 Mg(2+) ion per subunit.</text>
</comment>
<dbReference type="InterPro" id="IPR022998">
    <property type="entry name" value="ThiamineP_synth_TenI"/>
</dbReference>
<comment type="catalytic activity">
    <reaction evidence="8 9 10">
        <text>2-[(2R,5Z)-2-carboxy-4-methylthiazol-5(2H)-ylidene]ethyl phosphate + 4-amino-2-methyl-5-(diphosphooxymethyl)pyrimidine + 2 H(+) = thiamine phosphate + CO2 + diphosphate</text>
        <dbReference type="Rhea" id="RHEA:47844"/>
        <dbReference type="ChEBI" id="CHEBI:15378"/>
        <dbReference type="ChEBI" id="CHEBI:16526"/>
        <dbReference type="ChEBI" id="CHEBI:33019"/>
        <dbReference type="ChEBI" id="CHEBI:37575"/>
        <dbReference type="ChEBI" id="CHEBI:57841"/>
        <dbReference type="ChEBI" id="CHEBI:62899"/>
        <dbReference type="EC" id="2.5.1.3"/>
    </reaction>
</comment>
<dbReference type="InterPro" id="IPR036206">
    <property type="entry name" value="ThiamineP_synth_sf"/>
</dbReference>
<evidence type="ECO:0000256" key="4">
    <source>
        <dbReference type="ARBA" id="ARBA00022842"/>
    </source>
</evidence>
<dbReference type="RefSeq" id="WP_078806483.1">
    <property type="nucleotide sequence ID" value="NZ_FUXI01000004.1"/>
</dbReference>
<dbReference type="HAMAP" id="MF_00097">
    <property type="entry name" value="TMP_synthase"/>
    <property type="match status" value="1"/>
</dbReference>
<evidence type="ECO:0000256" key="2">
    <source>
        <dbReference type="ARBA" id="ARBA00022679"/>
    </source>
</evidence>
<dbReference type="Gene3D" id="3.20.20.70">
    <property type="entry name" value="Aldolase class I"/>
    <property type="match status" value="1"/>
</dbReference>
<dbReference type="PANTHER" id="PTHR20857">
    <property type="entry name" value="THIAMINE-PHOSPHATE PYROPHOSPHORYLASE"/>
    <property type="match status" value="1"/>
</dbReference>
<comment type="pathway">
    <text evidence="1 9 11">Cofactor biosynthesis; thiamine diphosphate biosynthesis; thiamine phosphate from 4-amino-2-methyl-5-diphosphomethylpyrimidine and 4-methyl-5-(2-phosphoethyl)-thiazole: step 1/1.</text>
</comment>
<evidence type="ECO:0000256" key="9">
    <source>
        <dbReference type="HAMAP-Rule" id="MF_00097"/>
    </source>
</evidence>
<dbReference type="UniPathway" id="UPA00060">
    <property type="reaction ID" value="UER00141"/>
</dbReference>
<evidence type="ECO:0000256" key="7">
    <source>
        <dbReference type="ARBA" id="ARBA00047851"/>
    </source>
</evidence>